<dbReference type="AlphaFoldDB" id="A0A1I4K1L3"/>
<evidence type="ECO:0000313" key="4">
    <source>
        <dbReference type="Proteomes" id="UP000199152"/>
    </source>
</evidence>
<dbReference type="RefSeq" id="WP_091329001.1">
    <property type="nucleotide sequence ID" value="NZ_FOSW01000016.1"/>
</dbReference>
<dbReference type="OrthoDB" id="2955631at2"/>
<sequence>MRLSRLMHALRTSIWPIPLLCLIAGILIVLGTLRLDRRSGYTLIPQAFTGTPTDAQTILSTFATATATLTTLVLTMTLVAIQLAMGQFSPRIVAALLTDRANQVAIGLFGATFVVSVMVLREIRDTDPAAVPGLSMLLAYALMLASVVTLVLFVHHAGQELRAAGLIDLVGDRTRRHITSADPPDFAPPADPDVIPAPAPGNVYRVDRRRLVAAARRADCVLELVPVMGDYVVGGAPLFRVHRAPGAGTGDGRPGGGRIRPEEITRLVLVADERVHIEDLAYGFRKLVDIAERSIAQPFNDPTTTLQALHRLHDLLRLLAVRPLPPGEHRDADGVVRLVQRTMTWDGYVRLAFDEIRLAGAPSPQVTRRLSAALHDLKTVVPPERQAPLDRQLRLLADGVHRAHGNEEDAAAALVPDTEGIGSGPDVTTAIRLDGSRVGPGARPDARVQA</sequence>
<dbReference type="InParanoid" id="A0A1I4K1L3"/>
<accession>A0A1I4K1L3</accession>
<feature type="region of interest" description="Disordered" evidence="1">
    <location>
        <begin position="431"/>
        <end position="450"/>
    </location>
</feature>
<feature type="transmembrane region" description="Helical" evidence="2">
    <location>
        <begin position="104"/>
        <end position="123"/>
    </location>
</feature>
<dbReference type="STRING" id="504800.SAMN04488085_11659"/>
<name>A0A1I4K1L3_9ACTN</name>
<dbReference type="EMBL" id="FOSW01000016">
    <property type="protein sequence ID" value="SFL72638.1"/>
    <property type="molecule type" value="Genomic_DNA"/>
</dbReference>
<keyword evidence="4" id="KW-1185">Reference proteome</keyword>
<organism evidence="3 4">
    <name type="scientific">Geodermatophilus ruber</name>
    <dbReference type="NCBI Taxonomy" id="504800"/>
    <lineage>
        <taxon>Bacteria</taxon>
        <taxon>Bacillati</taxon>
        <taxon>Actinomycetota</taxon>
        <taxon>Actinomycetes</taxon>
        <taxon>Geodermatophilales</taxon>
        <taxon>Geodermatophilaceae</taxon>
        <taxon>Geodermatophilus</taxon>
    </lineage>
</organism>
<dbReference type="Proteomes" id="UP000199152">
    <property type="component" value="Unassembled WGS sequence"/>
</dbReference>
<proteinExistence type="predicted"/>
<keyword evidence="2" id="KW-0472">Membrane</keyword>
<dbReference type="Pfam" id="PF10011">
    <property type="entry name" value="DUF2254"/>
    <property type="match status" value="1"/>
</dbReference>
<protein>
    <submittedName>
        <fullName evidence="3">Uncharacterized membrane protein</fullName>
    </submittedName>
</protein>
<keyword evidence="2" id="KW-1133">Transmembrane helix</keyword>
<evidence type="ECO:0000313" key="3">
    <source>
        <dbReference type="EMBL" id="SFL72638.1"/>
    </source>
</evidence>
<keyword evidence="2" id="KW-0812">Transmembrane</keyword>
<gene>
    <name evidence="3" type="ORF">SAMN04488085_11659</name>
</gene>
<feature type="transmembrane region" description="Helical" evidence="2">
    <location>
        <begin position="58"/>
        <end position="83"/>
    </location>
</feature>
<dbReference type="InterPro" id="IPR018723">
    <property type="entry name" value="DUF2254_membrane"/>
</dbReference>
<feature type="transmembrane region" description="Helical" evidence="2">
    <location>
        <begin position="12"/>
        <end position="33"/>
    </location>
</feature>
<feature type="transmembrane region" description="Helical" evidence="2">
    <location>
        <begin position="129"/>
        <end position="154"/>
    </location>
</feature>
<reference evidence="3 4" key="1">
    <citation type="submission" date="2016-10" db="EMBL/GenBank/DDBJ databases">
        <authorList>
            <person name="de Groot N.N."/>
        </authorList>
    </citation>
    <scope>NUCLEOTIDE SEQUENCE [LARGE SCALE GENOMIC DNA]</scope>
    <source>
        <strain evidence="3 4">DSM 45317</strain>
    </source>
</reference>
<evidence type="ECO:0000256" key="2">
    <source>
        <dbReference type="SAM" id="Phobius"/>
    </source>
</evidence>
<evidence type="ECO:0000256" key="1">
    <source>
        <dbReference type="SAM" id="MobiDB-lite"/>
    </source>
</evidence>